<dbReference type="OrthoDB" id="5244255at2"/>
<sequence length="162" mass="16711">MSAQTPLAGAVEVRDLLENLVGREVDVLTGATSQDPAKGDGCLVGVYLDDTQQVAALILLDVPAAAYLGGALGLVPVKMAQQAVNHGGLPAGLLENASEILNVLGSLLNAEGAPHVRLDVVYEPGHPLPADVARHVPAFMRRCDLEVDVAGYGRGGFSLVVV</sequence>
<evidence type="ECO:0000313" key="2">
    <source>
        <dbReference type="Proteomes" id="UP000288246"/>
    </source>
</evidence>
<dbReference type="EMBL" id="BHYL01000100">
    <property type="protein sequence ID" value="GCD19876.1"/>
    <property type="molecule type" value="Genomic_DNA"/>
</dbReference>
<evidence type="ECO:0008006" key="3">
    <source>
        <dbReference type="Google" id="ProtNLM"/>
    </source>
</evidence>
<keyword evidence="2" id="KW-1185">Reference proteome</keyword>
<reference evidence="1 2" key="1">
    <citation type="submission" date="2018-11" db="EMBL/GenBank/DDBJ databases">
        <title>Draft genome sequence of Cellulomonas takizawaensis strain TKZ-21.</title>
        <authorList>
            <person name="Yamamura H."/>
            <person name="Hayashi T."/>
            <person name="Hamada M."/>
            <person name="Serisawa Y."/>
            <person name="Matsuyama K."/>
            <person name="Nakagawa Y."/>
            <person name="Otoguro M."/>
            <person name="Yanagida F."/>
            <person name="Hayakawa M."/>
        </authorList>
    </citation>
    <scope>NUCLEOTIDE SEQUENCE [LARGE SCALE GENOMIC DNA]</scope>
    <source>
        <strain evidence="1 2">TKZ-21</strain>
    </source>
</reference>
<gene>
    <name evidence="1" type="ORF">CTKZ_14380</name>
</gene>
<dbReference type="AlphaFoldDB" id="A0A401UYW3"/>
<name>A0A401UYW3_9CELL</name>
<dbReference type="Proteomes" id="UP000288246">
    <property type="component" value="Unassembled WGS sequence"/>
</dbReference>
<accession>A0A401UYW3</accession>
<organism evidence="1 2">
    <name type="scientific">Cellulomonas algicola</name>
    <dbReference type="NCBI Taxonomy" id="2071633"/>
    <lineage>
        <taxon>Bacteria</taxon>
        <taxon>Bacillati</taxon>
        <taxon>Actinomycetota</taxon>
        <taxon>Actinomycetes</taxon>
        <taxon>Micrococcales</taxon>
        <taxon>Cellulomonadaceae</taxon>
        <taxon>Cellulomonas</taxon>
    </lineage>
</organism>
<dbReference type="RefSeq" id="WP_124342395.1">
    <property type="nucleotide sequence ID" value="NZ_BHYL01000100.1"/>
</dbReference>
<evidence type="ECO:0000313" key="1">
    <source>
        <dbReference type="EMBL" id="GCD19876.1"/>
    </source>
</evidence>
<comment type="caution">
    <text evidence="1">The sequence shown here is derived from an EMBL/GenBank/DDBJ whole genome shotgun (WGS) entry which is preliminary data.</text>
</comment>
<protein>
    <recommendedName>
        <fullName evidence="3">Chemotaxis phosphatase CheX-like domain-containing protein</fullName>
    </recommendedName>
</protein>
<proteinExistence type="predicted"/>